<dbReference type="InterPro" id="IPR035906">
    <property type="entry name" value="MetI-like_sf"/>
</dbReference>
<dbReference type="Gene3D" id="1.10.3720.10">
    <property type="entry name" value="MetI-like"/>
    <property type="match status" value="1"/>
</dbReference>
<evidence type="ECO:0000256" key="5">
    <source>
        <dbReference type="ARBA" id="ARBA00022989"/>
    </source>
</evidence>
<dbReference type="InterPro" id="IPR000515">
    <property type="entry name" value="MetI-like"/>
</dbReference>
<dbReference type="CDD" id="cd06261">
    <property type="entry name" value="TM_PBP2"/>
    <property type="match status" value="1"/>
</dbReference>
<evidence type="ECO:0000256" key="7">
    <source>
        <dbReference type="RuleBase" id="RU363032"/>
    </source>
</evidence>
<organism evidence="9 10">
    <name type="scientific">Paenibacillus thalictri</name>
    <dbReference type="NCBI Taxonomy" id="2527873"/>
    <lineage>
        <taxon>Bacteria</taxon>
        <taxon>Bacillati</taxon>
        <taxon>Bacillota</taxon>
        <taxon>Bacilli</taxon>
        <taxon>Bacillales</taxon>
        <taxon>Paenibacillaceae</taxon>
        <taxon>Paenibacillus</taxon>
    </lineage>
</organism>
<keyword evidence="6 7" id="KW-0472">Membrane</keyword>
<protein>
    <submittedName>
        <fullName evidence="9">Carbohydrate ABC transporter permease</fullName>
    </submittedName>
</protein>
<feature type="transmembrane region" description="Helical" evidence="7">
    <location>
        <begin position="75"/>
        <end position="98"/>
    </location>
</feature>
<evidence type="ECO:0000256" key="6">
    <source>
        <dbReference type="ARBA" id="ARBA00023136"/>
    </source>
</evidence>
<sequence>MYMKRKRRVEPFDVVNVVLLGLLGALSVVPFIHVAAKSVSGETAVLSGDVSFWPIGFSLKSLQFVMMQSSFFQSFLNSVFITVLGTLLSLAFTVLAAYPLSKGTLKGKRLILWLYVFCMLFHGGIIPTYMLIKGLGLLNTLWSIIVPTLIIPFNMLVAKTFFEGLPDGLEESAEMDGAGYMRILVSIVLPVSLPMLATLGLFYAVHYWNSFFYPVLFISKPEMKPLQVFLYDMITSTESATGTLSADEAFNLSTEGVRSATIVVSTIPILLVYPFLQKYFVKGLTIGSVKG</sequence>
<feature type="domain" description="ABC transmembrane type-1" evidence="8">
    <location>
        <begin position="75"/>
        <end position="276"/>
    </location>
</feature>
<dbReference type="GO" id="GO:0055085">
    <property type="term" value="P:transmembrane transport"/>
    <property type="evidence" value="ECO:0007669"/>
    <property type="project" value="InterPro"/>
</dbReference>
<evidence type="ECO:0000313" key="9">
    <source>
        <dbReference type="EMBL" id="TBL70793.1"/>
    </source>
</evidence>
<feature type="transmembrane region" description="Helical" evidence="7">
    <location>
        <begin position="183"/>
        <end position="205"/>
    </location>
</feature>
<feature type="transmembrane region" description="Helical" evidence="7">
    <location>
        <begin position="12"/>
        <end position="36"/>
    </location>
</feature>
<keyword evidence="10" id="KW-1185">Reference proteome</keyword>
<feature type="transmembrane region" description="Helical" evidence="7">
    <location>
        <begin position="144"/>
        <end position="162"/>
    </location>
</feature>
<keyword evidence="3" id="KW-1003">Cell membrane</keyword>
<evidence type="ECO:0000256" key="2">
    <source>
        <dbReference type="ARBA" id="ARBA00022448"/>
    </source>
</evidence>
<dbReference type="EMBL" id="SIRE01000030">
    <property type="protein sequence ID" value="TBL70793.1"/>
    <property type="molecule type" value="Genomic_DNA"/>
</dbReference>
<dbReference type="PANTHER" id="PTHR43744:SF9">
    <property type="entry name" value="POLYGALACTURONAN_RHAMNOGALACTURONAN TRANSPORT SYSTEM PERMEASE PROTEIN YTCP"/>
    <property type="match status" value="1"/>
</dbReference>
<evidence type="ECO:0000256" key="1">
    <source>
        <dbReference type="ARBA" id="ARBA00004651"/>
    </source>
</evidence>
<proteinExistence type="inferred from homology"/>
<comment type="similarity">
    <text evidence="7">Belongs to the binding-protein-dependent transport system permease family.</text>
</comment>
<evidence type="ECO:0000313" key="10">
    <source>
        <dbReference type="Proteomes" id="UP000293142"/>
    </source>
</evidence>
<dbReference type="Pfam" id="PF00528">
    <property type="entry name" value="BPD_transp_1"/>
    <property type="match status" value="1"/>
</dbReference>
<evidence type="ECO:0000256" key="4">
    <source>
        <dbReference type="ARBA" id="ARBA00022692"/>
    </source>
</evidence>
<keyword evidence="4 7" id="KW-0812">Transmembrane</keyword>
<dbReference type="SUPFAM" id="SSF161098">
    <property type="entry name" value="MetI-like"/>
    <property type="match status" value="1"/>
</dbReference>
<comment type="caution">
    <text evidence="9">The sequence shown here is derived from an EMBL/GenBank/DDBJ whole genome shotgun (WGS) entry which is preliminary data.</text>
</comment>
<dbReference type="GO" id="GO:0005886">
    <property type="term" value="C:plasma membrane"/>
    <property type="evidence" value="ECO:0007669"/>
    <property type="project" value="UniProtKB-SubCell"/>
</dbReference>
<keyword evidence="5 7" id="KW-1133">Transmembrane helix</keyword>
<dbReference type="OrthoDB" id="9810086at2"/>
<dbReference type="Proteomes" id="UP000293142">
    <property type="component" value="Unassembled WGS sequence"/>
</dbReference>
<feature type="transmembrane region" description="Helical" evidence="7">
    <location>
        <begin position="257"/>
        <end position="276"/>
    </location>
</feature>
<comment type="subcellular location">
    <subcellularLocation>
        <location evidence="1 7">Cell membrane</location>
        <topology evidence="1 7">Multi-pass membrane protein</topology>
    </subcellularLocation>
</comment>
<dbReference type="PROSITE" id="PS50928">
    <property type="entry name" value="ABC_TM1"/>
    <property type="match status" value="1"/>
</dbReference>
<accession>A0A4Q9DFI4</accession>
<evidence type="ECO:0000256" key="3">
    <source>
        <dbReference type="ARBA" id="ARBA00022475"/>
    </source>
</evidence>
<name>A0A4Q9DFI4_9BACL</name>
<keyword evidence="2 7" id="KW-0813">Transport</keyword>
<evidence type="ECO:0000259" key="8">
    <source>
        <dbReference type="PROSITE" id="PS50928"/>
    </source>
</evidence>
<feature type="transmembrane region" description="Helical" evidence="7">
    <location>
        <begin position="110"/>
        <end position="132"/>
    </location>
</feature>
<dbReference type="AlphaFoldDB" id="A0A4Q9DFI4"/>
<reference evidence="9 10" key="1">
    <citation type="submission" date="2019-02" db="EMBL/GenBank/DDBJ databases">
        <title>Paenibacillus sp. nov., isolated from surface-sterilized tissue of Thalictrum simplex L.</title>
        <authorList>
            <person name="Tuo L."/>
        </authorList>
    </citation>
    <scope>NUCLEOTIDE SEQUENCE [LARGE SCALE GENOMIC DNA]</scope>
    <source>
        <strain evidence="9 10">N2SHLJ1</strain>
    </source>
</reference>
<dbReference type="PANTHER" id="PTHR43744">
    <property type="entry name" value="ABC TRANSPORTER PERMEASE PROTEIN MG189-RELATED-RELATED"/>
    <property type="match status" value="1"/>
</dbReference>
<gene>
    <name evidence="9" type="ORF">EYB31_32400</name>
</gene>